<evidence type="ECO:0000256" key="5">
    <source>
        <dbReference type="ARBA" id="ARBA00022989"/>
    </source>
</evidence>
<dbReference type="OrthoDB" id="2365435at2"/>
<evidence type="ECO:0000256" key="6">
    <source>
        <dbReference type="ARBA" id="ARBA00023136"/>
    </source>
</evidence>
<feature type="transmembrane region" description="Helical" evidence="7">
    <location>
        <begin position="642"/>
        <end position="665"/>
    </location>
</feature>
<feature type="transmembrane region" description="Helical" evidence="7">
    <location>
        <begin position="318"/>
        <end position="348"/>
    </location>
</feature>
<dbReference type="Pfam" id="PF03176">
    <property type="entry name" value="MMPL"/>
    <property type="match status" value="2"/>
</dbReference>
<evidence type="ECO:0000259" key="8">
    <source>
        <dbReference type="PROSITE" id="PS50156"/>
    </source>
</evidence>
<dbReference type="EMBL" id="FWXV01000008">
    <property type="protein sequence ID" value="SMD22870.1"/>
    <property type="molecule type" value="Genomic_DNA"/>
</dbReference>
<sequence length="688" mass="71588">MRVDARTRLPPASRQTRATGKWLAAMVLLGWLALGIAGGAMPGALSEVQRNDGESFLPADAEATEVVRLQEKIAGGKVQPAVIVFTRPEGLTEADGAAVGRRSAEIAKLSGVTGPPSAPIPAADGKAVLVSVPVSGVDGFETARTTQTMREIVRTDLPPGLTVHVTGPAGYTADFGEAISGIDGRLLVVTALVVALVLILVYRSPLLPIVVLVSAGVALVVAALAVYPLAASGALTLNGQSQGILFILVFGASTDYALLLIARHREELPLAAGPRDSVMAAVRASFESITASAGTVILGLACLLLSSLSSNRGLGPVAAIGIAASLLVSLTFLPAALVLLGRAAFWPFRPHPARSRLWGRVAGLVGRRYLPVWVISVEVLVLLSILLGAFRSSGVKQTEIFLDRVDAVAGQEVLEAHFPAGAGEPVVIITEPSFAAKAAEAARVDGVAAVVVGQPAGDLVQIDAILTVPADSRTAQEILADIRESVREVPGASVRVGGQTAIWQDITEAAERDRLVIIPAVLLVVFLVLALLLRSILAPVVLIATVVLSFTATLGLGALVFNEVLEFPGSDPSVPLYVFVFLVALGVDYNIFLMTRVREESRALGTRAGTLRGLSVTGGVITSAGVVLAATFAALAVLPILFMAQIAFLVAFGVLLDTLLVRSLLVPALTIHIGRDIWWPGRLRRGAV</sequence>
<proteinExistence type="inferred from homology"/>
<keyword evidence="4 7" id="KW-0812">Transmembrane</keyword>
<reference evidence="9 10" key="1">
    <citation type="submission" date="2017-04" db="EMBL/GenBank/DDBJ databases">
        <authorList>
            <person name="Afonso C.L."/>
            <person name="Miller P.J."/>
            <person name="Scott M.A."/>
            <person name="Spackman E."/>
            <person name="Goraichik I."/>
            <person name="Dimitrov K.M."/>
            <person name="Suarez D.L."/>
            <person name="Swayne D.E."/>
        </authorList>
    </citation>
    <scope>NUCLEOTIDE SEQUENCE [LARGE SCALE GENOMIC DNA]</scope>
    <source>
        <strain evidence="9 10">DSM 43828</strain>
    </source>
</reference>
<comment type="subcellular location">
    <subcellularLocation>
        <location evidence="1">Cell membrane</location>
        <topology evidence="1">Multi-pass membrane protein</topology>
    </subcellularLocation>
</comment>
<dbReference type="AlphaFoldDB" id="A0A1W2FLW8"/>
<dbReference type="PANTHER" id="PTHR33406">
    <property type="entry name" value="MEMBRANE PROTEIN MJ1562-RELATED"/>
    <property type="match status" value="1"/>
</dbReference>
<feature type="transmembrane region" description="Helical" evidence="7">
    <location>
        <begin position="515"/>
        <end position="533"/>
    </location>
</feature>
<feature type="transmembrane region" description="Helical" evidence="7">
    <location>
        <begin position="284"/>
        <end position="306"/>
    </location>
</feature>
<feature type="transmembrane region" description="Helical" evidence="7">
    <location>
        <begin position="209"/>
        <end position="231"/>
    </location>
</feature>
<evidence type="ECO:0000313" key="9">
    <source>
        <dbReference type="EMBL" id="SMD22870.1"/>
    </source>
</evidence>
<protein>
    <submittedName>
        <fullName evidence="9">Putative drug exporter of the RND superfamily</fullName>
    </submittedName>
</protein>
<feature type="transmembrane region" description="Helical" evidence="7">
    <location>
        <begin position="184"/>
        <end position="202"/>
    </location>
</feature>
<keyword evidence="10" id="KW-1185">Reference proteome</keyword>
<feature type="transmembrane region" description="Helical" evidence="7">
    <location>
        <begin position="540"/>
        <end position="562"/>
    </location>
</feature>
<evidence type="ECO:0000256" key="4">
    <source>
        <dbReference type="ARBA" id="ARBA00022692"/>
    </source>
</evidence>
<name>A0A1W2FLW8_KIBAR</name>
<comment type="similarity">
    <text evidence="2">Belongs to the resistance-nodulation-cell division (RND) (TC 2.A.6) family. MmpL subfamily.</text>
</comment>
<dbReference type="InterPro" id="IPR050545">
    <property type="entry name" value="Mycobact_MmpL"/>
</dbReference>
<dbReference type="InterPro" id="IPR004869">
    <property type="entry name" value="MMPL_dom"/>
</dbReference>
<gene>
    <name evidence="9" type="ORF">SAMN05661093_07671</name>
</gene>
<keyword evidence="6 7" id="KW-0472">Membrane</keyword>
<dbReference type="Proteomes" id="UP000192674">
    <property type="component" value="Unassembled WGS sequence"/>
</dbReference>
<feature type="transmembrane region" description="Helical" evidence="7">
    <location>
        <begin position="574"/>
        <end position="593"/>
    </location>
</feature>
<dbReference type="SUPFAM" id="SSF82866">
    <property type="entry name" value="Multidrug efflux transporter AcrB transmembrane domain"/>
    <property type="match status" value="2"/>
</dbReference>
<dbReference type="PROSITE" id="PS50156">
    <property type="entry name" value="SSD"/>
    <property type="match status" value="1"/>
</dbReference>
<feature type="transmembrane region" description="Helical" evidence="7">
    <location>
        <begin position="614"/>
        <end position="636"/>
    </location>
</feature>
<keyword evidence="3" id="KW-1003">Cell membrane</keyword>
<dbReference type="PANTHER" id="PTHR33406:SF6">
    <property type="entry name" value="MEMBRANE PROTEIN YDGH-RELATED"/>
    <property type="match status" value="1"/>
</dbReference>
<dbReference type="InterPro" id="IPR000731">
    <property type="entry name" value="SSD"/>
</dbReference>
<feature type="transmembrane region" description="Helical" evidence="7">
    <location>
        <begin position="243"/>
        <end position="263"/>
    </location>
</feature>
<evidence type="ECO:0000313" key="10">
    <source>
        <dbReference type="Proteomes" id="UP000192674"/>
    </source>
</evidence>
<evidence type="ECO:0000256" key="7">
    <source>
        <dbReference type="SAM" id="Phobius"/>
    </source>
</evidence>
<dbReference type="RefSeq" id="WP_084431651.1">
    <property type="nucleotide sequence ID" value="NZ_FWXV01000008.1"/>
</dbReference>
<evidence type="ECO:0000256" key="1">
    <source>
        <dbReference type="ARBA" id="ARBA00004651"/>
    </source>
</evidence>
<evidence type="ECO:0000256" key="3">
    <source>
        <dbReference type="ARBA" id="ARBA00022475"/>
    </source>
</evidence>
<organism evidence="9 10">
    <name type="scientific">Kibdelosporangium aridum</name>
    <dbReference type="NCBI Taxonomy" id="2030"/>
    <lineage>
        <taxon>Bacteria</taxon>
        <taxon>Bacillati</taxon>
        <taxon>Actinomycetota</taxon>
        <taxon>Actinomycetes</taxon>
        <taxon>Pseudonocardiales</taxon>
        <taxon>Pseudonocardiaceae</taxon>
        <taxon>Kibdelosporangium</taxon>
    </lineage>
</organism>
<keyword evidence="5 7" id="KW-1133">Transmembrane helix</keyword>
<dbReference type="Gene3D" id="1.20.1640.10">
    <property type="entry name" value="Multidrug efflux transporter AcrB transmembrane domain"/>
    <property type="match status" value="2"/>
</dbReference>
<evidence type="ECO:0000256" key="2">
    <source>
        <dbReference type="ARBA" id="ARBA00010157"/>
    </source>
</evidence>
<dbReference type="GO" id="GO:0005886">
    <property type="term" value="C:plasma membrane"/>
    <property type="evidence" value="ECO:0007669"/>
    <property type="project" value="UniProtKB-SubCell"/>
</dbReference>
<accession>A0A1W2FLW8</accession>
<feature type="domain" description="SSD" evidence="8">
    <location>
        <begin position="543"/>
        <end position="671"/>
    </location>
</feature>
<feature type="transmembrane region" description="Helical" evidence="7">
    <location>
        <begin position="369"/>
        <end position="390"/>
    </location>
</feature>